<accession>A0A4Y2G6R7</accession>
<feature type="non-terminal residue" evidence="1">
    <location>
        <position position="1"/>
    </location>
</feature>
<evidence type="ECO:0000313" key="1">
    <source>
        <dbReference type="EMBL" id="GBM49410.1"/>
    </source>
</evidence>
<protein>
    <submittedName>
        <fullName evidence="1">Uncharacterized protein</fullName>
    </submittedName>
</protein>
<proteinExistence type="predicted"/>
<comment type="caution">
    <text evidence="1">The sequence shown here is derived from an EMBL/GenBank/DDBJ whole genome shotgun (WGS) entry which is preliminary data.</text>
</comment>
<sequence length="66" mass="7878">RLRHLESALQVVLYRVRLTVFWLRLYKTHMEKRHRQCLPGGGGHCPLPIQSYATDIKINEKPYYVQ</sequence>
<dbReference type="Proteomes" id="UP000499080">
    <property type="component" value="Unassembled WGS sequence"/>
</dbReference>
<dbReference type="EMBL" id="BGPR01098495">
    <property type="protein sequence ID" value="GBM49410.1"/>
    <property type="molecule type" value="Genomic_DNA"/>
</dbReference>
<reference evidence="1 2" key="1">
    <citation type="journal article" date="2019" name="Sci. Rep.">
        <title>Orb-weaving spider Araneus ventricosus genome elucidates the spidroin gene catalogue.</title>
        <authorList>
            <person name="Kono N."/>
            <person name="Nakamura H."/>
            <person name="Ohtoshi R."/>
            <person name="Moran D.A.P."/>
            <person name="Shinohara A."/>
            <person name="Yoshida Y."/>
            <person name="Fujiwara M."/>
            <person name="Mori M."/>
            <person name="Tomita M."/>
            <person name="Arakawa K."/>
        </authorList>
    </citation>
    <scope>NUCLEOTIDE SEQUENCE [LARGE SCALE GENOMIC DNA]</scope>
</reference>
<dbReference type="AlphaFoldDB" id="A0A4Y2G6R7"/>
<gene>
    <name evidence="1" type="ORF">AVEN_130067_1</name>
</gene>
<organism evidence="1 2">
    <name type="scientific">Araneus ventricosus</name>
    <name type="common">Orbweaver spider</name>
    <name type="synonym">Epeira ventricosa</name>
    <dbReference type="NCBI Taxonomy" id="182803"/>
    <lineage>
        <taxon>Eukaryota</taxon>
        <taxon>Metazoa</taxon>
        <taxon>Ecdysozoa</taxon>
        <taxon>Arthropoda</taxon>
        <taxon>Chelicerata</taxon>
        <taxon>Arachnida</taxon>
        <taxon>Araneae</taxon>
        <taxon>Araneomorphae</taxon>
        <taxon>Entelegynae</taxon>
        <taxon>Araneoidea</taxon>
        <taxon>Araneidae</taxon>
        <taxon>Araneus</taxon>
    </lineage>
</organism>
<evidence type="ECO:0000313" key="2">
    <source>
        <dbReference type="Proteomes" id="UP000499080"/>
    </source>
</evidence>
<keyword evidence="2" id="KW-1185">Reference proteome</keyword>
<name>A0A4Y2G6R7_ARAVE</name>